<protein>
    <recommendedName>
        <fullName evidence="2">SusE outer membrane protein domain-containing protein</fullName>
    </recommendedName>
</protein>
<evidence type="ECO:0008006" key="2">
    <source>
        <dbReference type="Google" id="ProtNLM"/>
    </source>
</evidence>
<sequence length="451" mass="49845">MKNILKNFSALRLITVGCLFIFCACSESDDEKKAPGLYIEANGIQTWEGASVAVNGTASNYAGLSKITLSIDDWSIKKEIDLSSQKPVVFNYNWTFTVPMTVSSNFNTSLSVLVEDVNGRTTEKSIPVTYLPDTDAPVFVKAPQQNIAVDLDPETEQGTYSFTFSYRDNRLVKTVKVQIPDLIWEDERATGTAEDTYSALINFTATGVYPYGIILTDYSGNTTEYNGQFTVIPSETEGEIQDYAQMYVFNAEESPAGYVAGYYRYMSRNDAYVYSALIYAPKANTQIAFVPTESIEGDYFGVSPYVETKLMNNNGYVLPVTVQEKGYYTVEIDILSKTYEITPYVVLANTYTGTLTITGTGWAHADWTFSNPMSAVDSANPYRQAIVLGVSNAVQAEMAFTDGSWNIQWKGNGSSWYEASSGANFAFKAGSTGNFRVIFDTAILWATVSFE</sequence>
<reference evidence="1" key="1">
    <citation type="submission" date="2019-03" db="EMBL/GenBank/DDBJ databases">
        <title>Single cell metagenomics reveals metabolic interactions within the superorganism composed of flagellate Streblomastix strix and complex community of Bacteroidetes bacteria on its surface.</title>
        <authorList>
            <person name="Treitli S.C."/>
            <person name="Kolisko M."/>
            <person name="Husnik F."/>
            <person name="Keeling P."/>
            <person name="Hampl V."/>
        </authorList>
    </citation>
    <scope>NUCLEOTIDE SEQUENCE</scope>
    <source>
        <strain evidence="1">STM</strain>
    </source>
</reference>
<name>A0A5J4SHV2_9ZZZZ</name>
<comment type="caution">
    <text evidence="1">The sequence shown here is derived from an EMBL/GenBank/DDBJ whole genome shotgun (WGS) entry which is preliminary data.</text>
</comment>
<dbReference type="AlphaFoldDB" id="A0A5J4SHV2"/>
<accession>A0A5J4SHV2</accession>
<proteinExistence type="predicted"/>
<organism evidence="1">
    <name type="scientific">termite gut metagenome</name>
    <dbReference type="NCBI Taxonomy" id="433724"/>
    <lineage>
        <taxon>unclassified sequences</taxon>
        <taxon>metagenomes</taxon>
        <taxon>organismal metagenomes</taxon>
    </lineage>
</organism>
<dbReference type="EMBL" id="SNRY01000154">
    <property type="protein sequence ID" value="KAA6345824.1"/>
    <property type="molecule type" value="Genomic_DNA"/>
</dbReference>
<evidence type="ECO:0000313" key="1">
    <source>
        <dbReference type="EMBL" id="KAA6345824.1"/>
    </source>
</evidence>
<dbReference type="PROSITE" id="PS51257">
    <property type="entry name" value="PROKAR_LIPOPROTEIN"/>
    <property type="match status" value="1"/>
</dbReference>
<gene>
    <name evidence="1" type="ORF">EZS27_006635</name>
</gene>